<accession>A0A9R1TUW6</accession>
<dbReference type="KEGG" id="fas:105274252"/>
<keyword evidence="2" id="KW-0732">Signal</keyword>
<evidence type="ECO:0000313" key="3">
    <source>
        <dbReference type="Proteomes" id="UP000694866"/>
    </source>
</evidence>
<feature type="signal peptide" evidence="2">
    <location>
        <begin position="1"/>
        <end position="20"/>
    </location>
</feature>
<feature type="compositionally biased region" description="Basic and acidic residues" evidence="1">
    <location>
        <begin position="161"/>
        <end position="174"/>
    </location>
</feature>
<protein>
    <submittedName>
        <fullName evidence="4">Uncharacterized protein</fullName>
    </submittedName>
</protein>
<dbReference type="OrthoDB" id="6591549at2759"/>
<proteinExistence type="predicted"/>
<feature type="compositionally biased region" description="Polar residues" evidence="1">
    <location>
        <begin position="177"/>
        <end position="193"/>
    </location>
</feature>
<dbReference type="GeneID" id="105274252"/>
<feature type="chain" id="PRO_5040381922" evidence="2">
    <location>
        <begin position="21"/>
        <end position="217"/>
    </location>
</feature>
<name>A0A9R1TUW6_9HYME</name>
<organism evidence="3 4">
    <name type="scientific">Fopius arisanus</name>
    <dbReference type="NCBI Taxonomy" id="64838"/>
    <lineage>
        <taxon>Eukaryota</taxon>
        <taxon>Metazoa</taxon>
        <taxon>Ecdysozoa</taxon>
        <taxon>Arthropoda</taxon>
        <taxon>Hexapoda</taxon>
        <taxon>Insecta</taxon>
        <taxon>Pterygota</taxon>
        <taxon>Neoptera</taxon>
        <taxon>Endopterygota</taxon>
        <taxon>Hymenoptera</taxon>
        <taxon>Apocrita</taxon>
        <taxon>Ichneumonoidea</taxon>
        <taxon>Braconidae</taxon>
        <taxon>Opiinae</taxon>
        <taxon>Fopius</taxon>
    </lineage>
</organism>
<gene>
    <name evidence="4" type="primary">LOC105274252</name>
</gene>
<sequence length="217" mass="24268">MKIVIRMFLMEIIMLSSSCGLPIYEMQSYHSSSDVKDSEFMPMITSSCTSNGGCWGWLSTGRNRTNGPQKLNAHRRHDNFNISTFQQNSETEADAPLKSPIVKGVVEDARSMLSVLRRIPSNKPVKKDAFNARSWGAGGMPFSVLYMNPHGTRMSHPTPDTPKKPSELPKKLADVHATTSKQQNNRVTVRNGTSSTRRQYSIIPQLFISYGWGPFGK</sequence>
<dbReference type="AlphaFoldDB" id="A0A9R1TUW6"/>
<evidence type="ECO:0000256" key="1">
    <source>
        <dbReference type="SAM" id="MobiDB-lite"/>
    </source>
</evidence>
<evidence type="ECO:0000256" key="2">
    <source>
        <dbReference type="SAM" id="SignalP"/>
    </source>
</evidence>
<keyword evidence="3" id="KW-1185">Reference proteome</keyword>
<dbReference type="Proteomes" id="UP000694866">
    <property type="component" value="Unplaced"/>
</dbReference>
<dbReference type="RefSeq" id="XP_011315493.1">
    <property type="nucleotide sequence ID" value="XM_011317191.1"/>
</dbReference>
<evidence type="ECO:0000313" key="4">
    <source>
        <dbReference type="RefSeq" id="XP_011315493.1"/>
    </source>
</evidence>
<feature type="region of interest" description="Disordered" evidence="1">
    <location>
        <begin position="153"/>
        <end position="193"/>
    </location>
</feature>
<reference evidence="4" key="1">
    <citation type="submission" date="2025-08" db="UniProtKB">
        <authorList>
            <consortium name="RefSeq"/>
        </authorList>
    </citation>
    <scope>IDENTIFICATION</scope>
    <source>
        <strain evidence="4">USDA-PBARC FA_bdor</strain>
        <tissue evidence="4">Whole organism</tissue>
    </source>
</reference>